<gene>
    <name evidence="1" type="ORF">BWI75_24645</name>
</gene>
<comment type="caution">
    <text evidence="1">The sequence shown here is derived from an EMBL/GenBank/DDBJ whole genome shotgun (WGS) entry which is preliminary data.</text>
</comment>
<dbReference type="Proteomes" id="UP000441797">
    <property type="component" value="Unassembled WGS sequence"/>
</dbReference>
<proteinExistence type="predicted"/>
<sequence>MNHSTIHREVPRRLALLILSEERGRSPEYPLDPSLISKWCADLGSELGLRYFTEDQFQQLRVVNQHYASGGTRREFLQKLRKIQNGND</sequence>
<protein>
    <submittedName>
        <fullName evidence="1">Uncharacterized protein</fullName>
    </submittedName>
</protein>
<keyword evidence="2" id="KW-1185">Reference proteome</keyword>
<dbReference type="EMBL" id="NAPY01000077">
    <property type="protein sequence ID" value="MUL39380.1"/>
    <property type="molecule type" value="Genomic_DNA"/>
</dbReference>
<accession>A0A6N8G1V4</accession>
<dbReference type="AlphaFoldDB" id="A0A6N8G1V4"/>
<dbReference type="RefSeq" id="WP_105221021.1">
    <property type="nucleotide sequence ID" value="NZ_CAWNSU010000079.1"/>
</dbReference>
<evidence type="ECO:0000313" key="1">
    <source>
        <dbReference type="EMBL" id="MUL39380.1"/>
    </source>
</evidence>
<name>A0A6N8G1V4_9CHRO</name>
<organism evidence="1 2">
    <name type="scientific">Gloeocapsopsis dulcis AAB1 = 1H9</name>
    <dbReference type="NCBI Taxonomy" id="1433147"/>
    <lineage>
        <taxon>Bacteria</taxon>
        <taxon>Bacillati</taxon>
        <taxon>Cyanobacteriota</taxon>
        <taxon>Cyanophyceae</taxon>
        <taxon>Oscillatoriophycideae</taxon>
        <taxon>Chroococcales</taxon>
        <taxon>Chroococcaceae</taxon>
        <taxon>Gloeocapsopsis</taxon>
        <taxon>Gloeocapsopsis dulcis</taxon>
    </lineage>
</organism>
<reference evidence="1 2" key="1">
    <citation type="journal article" date="2019" name="Front. Microbiol.">
        <title>Genomic Features for Desiccation Tolerance and Sugar Biosynthesis in the Extremophile Gloeocapsopsis sp. UTEX B3054.</title>
        <authorList>
            <person name="Urrejola C."/>
            <person name="Alcorta J."/>
            <person name="Salas L."/>
            <person name="Vasquez M."/>
            <person name="Polz M.F."/>
            <person name="Vicuna R."/>
            <person name="Diez B."/>
        </authorList>
    </citation>
    <scope>NUCLEOTIDE SEQUENCE [LARGE SCALE GENOMIC DNA]</scope>
    <source>
        <strain evidence="1 2">1H9</strain>
    </source>
</reference>
<evidence type="ECO:0000313" key="2">
    <source>
        <dbReference type="Proteomes" id="UP000441797"/>
    </source>
</evidence>
<dbReference type="OrthoDB" id="582518at2"/>